<sequence>MKTTVLALVLSICLFGCKPGKLEIVYTPKAYANDDFNEFPTVKNQTLNIVTTEPETPEGKESYEIKFKDTTVAVQDNPKPVANKFKEARFINTQKTAALVQVEDGTGLVSPFYVVSLTDGKVSVTSLYRESNGKNDKKYTKGIQEMSLSNIIVNNDFAIALVNGKIYPIKRQHDSERIQGEFLFNSSDKKTLVFVTGNSLYQVNYRTGETNNLTLPAKVAQSANVADEIRRGYSWATNGKGTSFLKQNPDEDRIVDISEFKK</sequence>
<name>A0A7K0FWU2_9SPHI</name>
<gene>
    <name evidence="1" type="ORF">GJU39_05525</name>
</gene>
<reference evidence="1 2" key="1">
    <citation type="submission" date="2019-11" db="EMBL/GenBank/DDBJ databases">
        <title>Pedobacter petrophilus genome.</title>
        <authorList>
            <person name="Feldbauer M.J."/>
            <person name="Newman J.D."/>
        </authorList>
    </citation>
    <scope>NUCLEOTIDE SEQUENCE [LARGE SCALE GENOMIC DNA]</scope>
    <source>
        <strain evidence="1 2">LMG 29686</strain>
    </source>
</reference>
<keyword evidence="2" id="KW-1185">Reference proteome</keyword>
<dbReference type="RefSeq" id="WP_154279704.1">
    <property type="nucleotide sequence ID" value="NZ_JBHUJQ010000001.1"/>
</dbReference>
<proteinExistence type="predicted"/>
<comment type="caution">
    <text evidence="1">The sequence shown here is derived from an EMBL/GenBank/DDBJ whole genome shotgun (WGS) entry which is preliminary data.</text>
</comment>
<accession>A0A7K0FWU2</accession>
<dbReference type="Proteomes" id="UP000487757">
    <property type="component" value="Unassembled WGS sequence"/>
</dbReference>
<dbReference type="AlphaFoldDB" id="A0A7K0FWU2"/>
<evidence type="ECO:0000313" key="1">
    <source>
        <dbReference type="EMBL" id="MRX75544.1"/>
    </source>
</evidence>
<dbReference type="EMBL" id="WKKH01000006">
    <property type="protein sequence ID" value="MRX75544.1"/>
    <property type="molecule type" value="Genomic_DNA"/>
</dbReference>
<dbReference type="OrthoDB" id="750652at2"/>
<evidence type="ECO:0000313" key="2">
    <source>
        <dbReference type="Proteomes" id="UP000487757"/>
    </source>
</evidence>
<organism evidence="1 2">
    <name type="scientific">Pedobacter petrophilus</name>
    <dbReference type="NCBI Taxonomy" id="1908241"/>
    <lineage>
        <taxon>Bacteria</taxon>
        <taxon>Pseudomonadati</taxon>
        <taxon>Bacteroidota</taxon>
        <taxon>Sphingobacteriia</taxon>
        <taxon>Sphingobacteriales</taxon>
        <taxon>Sphingobacteriaceae</taxon>
        <taxon>Pedobacter</taxon>
    </lineage>
</organism>
<protein>
    <submittedName>
        <fullName evidence="1">Uncharacterized protein</fullName>
    </submittedName>
</protein>